<feature type="compositionally biased region" description="Gly residues" evidence="1">
    <location>
        <begin position="1"/>
        <end position="17"/>
    </location>
</feature>
<evidence type="ECO:0000313" key="4">
    <source>
        <dbReference type="EMBL" id="VFR95252.1"/>
    </source>
</evidence>
<sequence>MCGHGGRFGQAADGGGWAARRSGRRPAGGRPSTKRKNGRIEAMRQGDVTASAQPCVPRFLGPPGTGPPSGREREPRLESCARRILHSDIRLARLRRP</sequence>
<dbReference type="EMBL" id="CAADII010000039">
    <property type="protein sequence ID" value="VFR55063.1"/>
    <property type="molecule type" value="Genomic_DNA"/>
</dbReference>
<evidence type="ECO:0000256" key="1">
    <source>
        <dbReference type="SAM" id="MobiDB-lite"/>
    </source>
</evidence>
<feature type="region of interest" description="Disordered" evidence="1">
    <location>
        <begin position="1"/>
        <end position="76"/>
    </location>
</feature>
<gene>
    <name evidence="2" type="ORF">BRI6_0920</name>
    <name evidence="3" type="ORF">BRI9_0974</name>
    <name evidence="4" type="ORF">IVO3_0972</name>
    <name evidence="5" type="ORF">RAN7_0912</name>
</gene>
<dbReference type="EMBL" id="CAADIZ010000066">
    <property type="protein sequence ID" value="VFS32398.1"/>
    <property type="molecule type" value="Genomic_DNA"/>
</dbReference>
<dbReference type="EMBL" id="CAADIK010000004">
    <property type="protein sequence ID" value="VFR61228.1"/>
    <property type="molecule type" value="Genomic_DNA"/>
</dbReference>
<reference evidence="2" key="1">
    <citation type="submission" date="2019-03" db="EMBL/GenBank/DDBJ databases">
        <authorList>
            <person name="Danneels B."/>
        </authorList>
    </citation>
    <scope>NUCLEOTIDE SEQUENCE</scope>
</reference>
<proteinExistence type="predicted"/>
<dbReference type="AlphaFoldDB" id="A0A484RYE7"/>
<name>A0A484RYE7_9ZZZZ</name>
<evidence type="ECO:0000313" key="2">
    <source>
        <dbReference type="EMBL" id="VFR55063.1"/>
    </source>
</evidence>
<organism evidence="2">
    <name type="scientific">plant metagenome</name>
    <dbReference type="NCBI Taxonomy" id="1297885"/>
    <lineage>
        <taxon>unclassified sequences</taxon>
        <taxon>metagenomes</taxon>
        <taxon>organismal metagenomes</taxon>
    </lineage>
</organism>
<evidence type="ECO:0000313" key="3">
    <source>
        <dbReference type="EMBL" id="VFR61228.1"/>
    </source>
</evidence>
<evidence type="ECO:0000313" key="5">
    <source>
        <dbReference type="EMBL" id="VFS32398.1"/>
    </source>
</evidence>
<protein>
    <submittedName>
        <fullName evidence="2">Uncharacterized protein</fullName>
    </submittedName>
</protein>
<accession>A0A484RYE7</accession>
<dbReference type="EMBL" id="CAADIP010000045">
    <property type="protein sequence ID" value="VFR95252.1"/>
    <property type="molecule type" value="Genomic_DNA"/>
</dbReference>